<keyword evidence="4" id="KW-1185">Reference proteome</keyword>
<feature type="compositionally biased region" description="Polar residues" evidence="2">
    <location>
        <begin position="226"/>
        <end position="239"/>
    </location>
</feature>
<feature type="region of interest" description="Disordered" evidence="2">
    <location>
        <begin position="214"/>
        <end position="342"/>
    </location>
</feature>
<evidence type="ECO:0000313" key="4">
    <source>
        <dbReference type="Proteomes" id="UP000193067"/>
    </source>
</evidence>
<dbReference type="Gene3D" id="1.20.5.340">
    <property type="match status" value="1"/>
</dbReference>
<evidence type="ECO:0000313" key="3">
    <source>
        <dbReference type="EMBL" id="OSC99267.1"/>
    </source>
</evidence>
<dbReference type="OrthoDB" id="10549056at2759"/>
<dbReference type="SUPFAM" id="SSF57997">
    <property type="entry name" value="Tropomyosin"/>
    <property type="match status" value="1"/>
</dbReference>
<feature type="compositionally biased region" description="Polar residues" evidence="2">
    <location>
        <begin position="72"/>
        <end position="89"/>
    </location>
</feature>
<feature type="region of interest" description="Disordered" evidence="2">
    <location>
        <begin position="65"/>
        <end position="89"/>
    </location>
</feature>
<sequence length="342" mass="37615">MAPSANFKDIDAIDKAPRRPHIVLVSRTRLPAVSSTNSHHSVTLQLSLFSPANPTKPRNMTTLEARNVDPLSDSSQGSRPSSAAGSLPSSVQQSMGLAIQGPIEEFVINMKRDFLHRFNRIDDRLDENSEEIRSLKKSVNKLEERFENLEERFDNFQHSVDQRFDNVEQRFNDIEQRFNDMEHHLRRIEALLIGRQNPTPGSGASVDLQQGNLTGEASSQRHDATDVQTSPPRASQPVQRPQLPPISPTNLVPPPAPVVHASKSSSSLRSGRSGRSIIRALLPGRKSSKKSTERMQGEGVASPTSPTSPISPASPASVYPTAAGQQQSQQGPLDRRIDPSRD</sequence>
<feature type="compositionally biased region" description="Low complexity" evidence="2">
    <location>
        <begin position="301"/>
        <end position="317"/>
    </location>
</feature>
<feature type="compositionally biased region" description="Low complexity" evidence="2">
    <location>
        <begin position="261"/>
        <end position="281"/>
    </location>
</feature>
<feature type="compositionally biased region" description="Basic and acidic residues" evidence="2">
    <location>
        <begin position="333"/>
        <end position="342"/>
    </location>
</feature>
<dbReference type="STRING" id="1353009.A0A1Y2IDV2"/>
<gene>
    <name evidence="3" type="ORF">PYCCODRAFT_1470348</name>
</gene>
<feature type="compositionally biased region" description="Pro residues" evidence="2">
    <location>
        <begin position="242"/>
        <end position="257"/>
    </location>
</feature>
<evidence type="ECO:0000256" key="2">
    <source>
        <dbReference type="SAM" id="MobiDB-lite"/>
    </source>
</evidence>
<name>A0A1Y2IDV2_TRAC3</name>
<accession>A0A1Y2IDV2</accession>
<reference evidence="3 4" key="1">
    <citation type="journal article" date="2015" name="Biotechnol. Biofuels">
        <title>Enhanced degradation of softwood versus hardwood by the white-rot fungus Pycnoporus coccineus.</title>
        <authorList>
            <person name="Couturier M."/>
            <person name="Navarro D."/>
            <person name="Chevret D."/>
            <person name="Henrissat B."/>
            <person name="Piumi F."/>
            <person name="Ruiz-Duenas F.J."/>
            <person name="Martinez A.T."/>
            <person name="Grigoriev I.V."/>
            <person name="Riley R."/>
            <person name="Lipzen A."/>
            <person name="Berrin J.G."/>
            <person name="Master E.R."/>
            <person name="Rosso M.N."/>
        </authorList>
    </citation>
    <scope>NUCLEOTIDE SEQUENCE [LARGE SCALE GENOMIC DNA]</scope>
    <source>
        <strain evidence="3 4">BRFM310</strain>
    </source>
</reference>
<feature type="coiled-coil region" evidence="1">
    <location>
        <begin position="125"/>
        <end position="159"/>
    </location>
</feature>
<dbReference type="Gene3D" id="1.20.5.110">
    <property type="match status" value="1"/>
</dbReference>
<proteinExistence type="predicted"/>
<keyword evidence="1" id="KW-0175">Coiled coil</keyword>
<evidence type="ECO:0000256" key="1">
    <source>
        <dbReference type="SAM" id="Coils"/>
    </source>
</evidence>
<organism evidence="3 4">
    <name type="scientific">Trametes coccinea (strain BRFM310)</name>
    <name type="common">Pycnoporus coccineus</name>
    <dbReference type="NCBI Taxonomy" id="1353009"/>
    <lineage>
        <taxon>Eukaryota</taxon>
        <taxon>Fungi</taxon>
        <taxon>Dikarya</taxon>
        <taxon>Basidiomycota</taxon>
        <taxon>Agaricomycotina</taxon>
        <taxon>Agaricomycetes</taxon>
        <taxon>Polyporales</taxon>
        <taxon>Polyporaceae</taxon>
        <taxon>Trametes</taxon>
    </lineage>
</organism>
<dbReference type="EMBL" id="KZ084129">
    <property type="protein sequence ID" value="OSC99267.1"/>
    <property type="molecule type" value="Genomic_DNA"/>
</dbReference>
<dbReference type="AlphaFoldDB" id="A0A1Y2IDV2"/>
<dbReference type="Proteomes" id="UP000193067">
    <property type="component" value="Unassembled WGS sequence"/>
</dbReference>
<protein>
    <submittedName>
        <fullName evidence="3">Uncharacterized protein</fullName>
    </submittedName>
</protein>